<evidence type="ECO:0000256" key="1">
    <source>
        <dbReference type="SAM" id="MobiDB-lite"/>
    </source>
</evidence>
<dbReference type="Proteomes" id="UP001328107">
    <property type="component" value="Unassembled WGS sequence"/>
</dbReference>
<feature type="compositionally biased region" description="Basic and acidic residues" evidence="1">
    <location>
        <begin position="62"/>
        <end position="79"/>
    </location>
</feature>
<feature type="region of interest" description="Disordered" evidence="1">
    <location>
        <begin position="1"/>
        <end position="24"/>
    </location>
</feature>
<evidence type="ECO:0000313" key="3">
    <source>
        <dbReference type="Proteomes" id="UP001328107"/>
    </source>
</evidence>
<sequence length="91" mass="10222">SSSDSLYDPRLPITHDPNSSQGEIHLREDREQELKKEDVLGGGLGWKESSHQQKACVSAADSDEKGFDSQIDRQLERSSRSQVDSLRVLRV</sequence>
<protein>
    <submittedName>
        <fullName evidence="2">Uncharacterized protein</fullName>
    </submittedName>
</protein>
<feature type="non-terminal residue" evidence="2">
    <location>
        <position position="1"/>
    </location>
</feature>
<evidence type="ECO:0000313" key="2">
    <source>
        <dbReference type="EMBL" id="GMR50765.1"/>
    </source>
</evidence>
<reference evidence="3" key="1">
    <citation type="submission" date="2022-10" db="EMBL/GenBank/DDBJ databases">
        <title>Genome assembly of Pristionchus species.</title>
        <authorList>
            <person name="Yoshida K."/>
            <person name="Sommer R.J."/>
        </authorList>
    </citation>
    <scope>NUCLEOTIDE SEQUENCE [LARGE SCALE GENOMIC DNA]</scope>
    <source>
        <strain evidence="3">RS5460</strain>
    </source>
</reference>
<name>A0AAN5CUJ3_9BILA</name>
<proteinExistence type="predicted"/>
<organism evidence="2 3">
    <name type="scientific">Pristionchus mayeri</name>
    <dbReference type="NCBI Taxonomy" id="1317129"/>
    <lineage>
        <taxon>Eukaryota</taxon>
        <taxon>Metazoa</taxon>
        <taxon>Ecdysozoa</taxon>
        <taxon>Nematoda</taxon>
        <taxon>Chromadorea</taxon>
        <taxon>Rhabditida</taxon>
        <taxon>Rhabditina</taxon>
        <taxon>Diplogasteromorpha</taxon>
        <taxon>Diplogasteroidea</taxon>
        <taxon>Neodiplogasteridae</taxon>
        <taxon>Pristionchus</taxon>
    </lineage>
</organism>
<dbReference type="EMBL" id="BTRK01000004">
    <property type="protein sequence ID" value="GMR50765.1"/>
    <property type="molecule type" value="Genomic_DNA"/>
</dbReference>
<gene>
    <name evidence="2" type="ORF">PMAYCL1PPCAC_20960</name>
</gene>
<accession>A0AAN5CUJ3</accession>
<dbReference type="AlphaFoldDB" id="A0AAN5CUJ3"/>
<comment type="caution">
    <text evidence="2">The sequence shown here is derived from an EMBL/GenBank/DDBJ whole genome shotgun (WGS) entry which is preliminary data.</text>
</comment>
<feature type="region of interest" description="Disordered" evidence="1">
    <location>
        <begin position="55"/>
        <end position="91"/>
    </location>
</feature>
<keyword evidence="3" id="KW-1185">Reference proteome</keyword>